<organism evidence="1 2">
    <name type="scientific">Saccharopolyspora spinosa</name>
    <dbReference type="NCBI Taxonomy" id="60894"/>
    <lineage>
        <taxon>Bacteria</taxon>
        <taxon>Bacillati</taxon>
        <taxon>Actinomycetota</taxon>
        <taxon>Actinomycetes</taxon>
        <taxon>Pseudonocardiales</taxon>
        <taxon>Pseudonocardiaceae</taxon>
        <taxon>Saccharopolyspora</taxon>
    </lineage>
</organism>
<keyword evidence="2" id="KW-1185">Reference proteome</keyword>
<reference evidence="1" key="1">
    <citation type="submission" date="2017-12" db="EMBL/GenBank/DDBJ databases">
        <title>Sequencing the genomes of 1000 Actinobacteria strains.</title>
        <authorList>
            <person name="Klenk H.-P."/>
        </authorList>
    </citation>
    <scope>NUCLEOTIDE SEQUENCE [LARGE SCALE GENOMIC DNA]</scope>
    <source>
        <strain evidence="1">DSM 44228</strain>
    </source>
</reference>
<dbReference type="STRING" id="994479.GCA_000194155_04355"/>
<dbReference type="RefSeq" id="WP_010308844.1">
    <property type="nucleotide sequence ID" value="NZ_CP061007.1"/>
</dbReference>
<protein>
    <submittedName>
        <fullName evidence="1">Uncharacterized protein</fullName>
    </submittedName>
</protein>
<evidence type="ECO:0000313" key="1">
    <source>
        <dbReference type="EMBL" id="PKW14065.1"/>
    </source>
</evidence>
<name>A0A2N3XTS8_SACSN</name>
<dbReference type="Proteomes" id="UP000233786">
    <property type="component" value="Unassembled WGS sequence"/>
</dbReference>
<dbReference type="OrthoDB" id="3693837at2"/>
<gene>
    <name evidence="1" type="ORF">A8926_1647</name>
</gene>
<evidence type="ECO:0000313" key="2">
    <source>
        <dbReference type="Proteomes" id="UP000233786"/>
    </source>
</evidence>
<accession>A0A2N3XTS8</accession>
<sequence length="83" mass="8988">MSTLDELIQTLRTAEERLEDAGAHLATCRTALAQAQQALAKLDPEHPASAIPPGLPRADDQIEGTQAAIQRILDTVRDFATRL</sequence>
<dbReference type="AlphaFoldDB" id="A0A2N3XTS8"/>
<proteinExistence type="predicted"/>
<dbReference type="EMBL" id="PJNB01000001">
    <property type="protein sequence ID" value="PKW14065.1"/>
    <property type="molecule type" value="Genomic_DNA"/>
</dbReference>
<comment type="caution">
    <text evidence="1">The sequence shown here is derived from an EMBL/GenBank/DDBJ whole genome shotgun (WGS) entry which is preliminary data.</text>
</comment>